<dbReference type="Proteomes" id="UP001595891">
    <property type="component" value="Unassembled WGS sequence"/>
</dbReference>
<accession>A0ABV9EPX3</accession>
<reference evidence="3" key="1">
    <citation type="journal article" date="2019" name="Int. J. Syst. Evol. Microbiol.">
        <title>The Global Catalogue of Microorganisms (GCM) 10K type strain sequencing project: providing services to taxonomists for standard genome sequencing and annotation.</title>
        <authorList>
            <consortium name="The Broad Institute Genomics Platform"/>
            <consortium name="The Broad Institute Genome Sequencing Center for Infectious Disease"/>
            <person name="Wu L."/>
            <person name="Ma J."/>
        </authorList>
    </citation>
    <scope>NUCLEOTIDE SEQUENCE [LARGE SCALE GENOMIC DNA]</scope>
    <source>
        <strain evidence="3">CCUG 49560</strain>
    </source>
</reference>
<dbReference type="RefSeq" id="WP_262845435.1">
    <property type="nucleotide sequence ID" value="NZ_JANZYP010000039.1"/>
</dbReference>
<feature type="transmembrane region" description="Helical" evidence="1">
    <location>
        <begin position="54"/>
        <end position="82"/>
    </location>
</feature>
<keyword evidence="1" id="KW-0472">Membrane</keyword>
<organism evidence="2 3">
    <name type="scientific">Sphaerisporangium corydalis</name>
    <dbReference type="NCBI Taxonomy" id="1441875"/>
    <lineage>
        <taxon>Bacteria</taxon>
        <taxon>Bacillati</taxon>
        <taxon>Actinomycetota</taxon>
        <taxon>Actinomycetes</taxon>
        <taxon>Streptosporangiales</taxon>
        <taxon>Streptosporangiaceae</taxon>
        <taxon>Sphaerisporangium</taxon>
    </lineage>
</organism>
<gene>
    <name evidence="2" type="ORF">ACFO8L_36985</name>
</gene>
<feature type="transmembrane region" description="Helical" evidence="1">
    <location>
        <begin position="31"/>
        <end position="47"/>
    </location>
</feature>
<proteinExistence type="predicted"/>
<evidence type="ECO:0000256" key="1">
    <source>
        <dbReference type="SAM" id="Phobius"/>
    </source>
</evidence>
<name>A0ABV9EPX3_9ACTN</name>
<keyword evidence="3" id="KW-1185">Reference proteome</keyword>
<evidence type="ECO:0000313" key="3">
    <source>
        <dbReference type="Proteomes" id="UP001595891"/>
    </source>
</evidence>
<sequence length="86" mass="8911">MVLWILGLGLTASVVVTFVRGCGPIFSLETTLTVYTVGLVLFAAGIINQFEPGVALSVVFLICVGIIATIVALAAPFVLVFLCIGP</sequence>
<keyword evidence="1" id="KW-0812">Transmembrane</keyword>
<evidence type="ECO:0000313" key="2">
    <source>
        <dbReference type="EMBL" id="MFC4591737.1"/>
    </source>
</evidence>
<dbReference type="EMBL" id="JBHSFN010000036">
    <property type="protein sequence ID" value="MFC4591737.1"/>
    <property type="molecule type" value="Genomic_DNA"/>
</dbReference>
<protein>
    <submittedName>
        <fullName evidence="2">Uncharacterized protein</fullName>
    </submittedName>
</protein>
<keyword evidence="1" id="KW-1133">Transmembrane helix</keyword>
<comment type="caution">
    <text evidence="2">The sequence shown here is derived from an EMBL/GenBank/DDBJ whole genome shotgun (WGS) entry which is preliminary data.</text>
</comment>